<protein>
    <submittedName>
        <fullName evidence="2">MOS4-associated complex</fullName>
    </submittedName>
</protein>
<proteinExistence type="predicted"/>
<accession>A0A1S8AE40</accession>
<name>A0A1S8AE40_CITLI</name>
<dbReference type="InterPro" id="IPR013915">
    <property type="entry name" value="Prp19_cc"/>
</dbReference>
<evidence type="ECO:0000259" key="1">
    <source>
        <dbReference type="Pfam" id="PF08606"/>
    </source>
</evidence>
<sequence>MQSNFALEQQQHTSRQELSHALYQVIALEAMPAILDI</sequence>
<dbReference type="AlphaFoldDB" id="A0A1S8AE40"/>
<evidence type="ECO:0000313" key="2">
    <source>
        <dbReference type="EMBL" id="JAV45332.1"/>
    </source>
</evidence>
<dbReference type="Pfam" id="PF08606">
    <property type="entry name" value="Prp19"/>
    <property type="match status" value="1"/>
</dbReference>
<dbReference type="EMBL" id="GFAY01000318">
    <property type="protein sequence ID" value="JAV45332.1"/>
    <property type="molecule type" value="Transcribed_RNA"/>
</dbReference>
<feature type="domain" description="Prp19 coiled-coil region" evidence="1">
    <location>
        <begin position="1"/>
        <end position="25"/>
    </location>
</feature>
<reference evidence="2" key="1">
    <citation type="submission" date="2016-12" db="EMBL/GenBank/DDBJ databases">
        <title>Transcriptomic, proteomic, and metabolomic analysis of Citrus limon response to graft inoculation by Candidatus Liberibacter asiaticus.</title>
        <authorList>
            <person name="Ramsey J."/>
            <person name="Chin E."/>
            <person name="Chavez J."/>
            <person name="Saha S."/>
            <person name="Mischuk D."/>
            <person name="Mahoney J."/>
            <person name="Mohr J."/>
            <person name="Robison F."/>
            <person name="Godfrey K."/>
            <person name="Levesque C."/>
            <person name="Foster L."/>
            <person name="Xu Y."/>
            <person name="Strickler S."/>
            <person name="Fernandez-Pozo N."/>
            <person name="Polek M.L."/>
            <person name="Giovannoni J."/>
            <person name="Mueller L.A."/>
            <person name="Slupsky C."/>
            <person name="Bruce J."/>
            <person name="Cilia M."/>
        </authorList>
    </citation>
    <scope>NUCLEOTIDE SEQUENCE</scope>
</reference>
<organism evidence="2">
    <name type="scientific">Citrus limon</name>
    <name type="common">Lemon</name>
    <name type="synonym">Citrus medica var. limon</name>
    <dbReference type="NCBI Taxonomy" id="2708"/>
    <lineage>
        <taxon>Eukaryota</taxon>
        <taxon>Viridiplantae</taxon>
        <taxon>Streptophyta</taxon>
        <taxon>Embryophyta</taxon>
        <taxon>Tracheophyta</taxon>
        <taxon>Spermatophyta</taxon>
        <taxon>Magnoliopsida</taxon>
        <taxon>eudicotyledons</taxon>
        <taxon>Gunneridae</taxon>
        <taxon>Pentapetalae</taxon>
        <taxon>rosids</taxon>
        <taxon>malvids</taxon>
        <taxon>Sapindales</taxon>
        <taxon>Rutaceae</taxon>
        <taxon>Aurantioideae</taxon>
        <taxon>Citrus</taxon>
    </lineage>
</organism>